<feature type="domain" description="Subtilisin-like protease fibronectin type-III" evidence="9">
    <location>
        <begin position="617"/>
        <end position="711"/>
    </location>
</feature>
<evidence type="ECO:0000256" key="1">
    <source>
        <dbReference type="ARBA" id="ARBA00011073"/>
    </source>
</evidence>
<dbReference type="FunFam" id="3.50.30.30:FF:000005">
    <property type="entry name" value="subtilisin-like protease SBT1.5"/>
    <property type="match status" value="1"/>
</dbReference>
<dbReference type="InterPro" id="IPR045051">
    <property type="entry name" value="SBT"/>
</dbReference>
<feature type="domain" description="Inhibitor I9" evidence="8">
    <location>
        <begin position="29"/>
        <end position="108"/>
    </location>
</feature>
<comment type="caution">
    <text evidence="5">Lacks conserved residue(s) required for the propagation of feature annotation.</text>
</comment>
<dbReference type="Pfam" id="PF05922">
    <property type="entry name" value="Inhibitor_I9"/>
    <property type="match status" value="1"/>
</dbReference>
<dbReference type="Pfam" id="PF17766">
    <property type="entry name" value="fn3_6"/>
    <property type="match status" value="1"/>
</dbReference>
<keyword evidence="4" id="KW-0720">Serine protease</keyword>
<dbReference type="EMBL" id="JACMSC010000016">
    <property type="protein sequence ID" value="KAG6482534.1"/>
    <property type="molecule type" value="Genomic_DNA"/>
</dbReference>
<dbReference type="PROSITE" id="PS51892">
    <property type="entry name" value="SUBTILASE"/>
    <property type="match status" value="1"/>
</dbReference>
<proteinExistence type="inferred from homology"/>
<evidence type="ECO:0000313" key="10">
    <source>
        <dbReference type="EMBL" id="KAG6482534.1"/>
    </source>
</evidence>
<organism evidence="10 11">
    <name type="scientific">Zingiber officinale</name>
    <name type="common">Ginger</name>
    <name type="synonym">Amomum zingiber</name>
    <dbReference type="NCBI Taxonomy" id="94328"/>
    <lineage>
        <taxon>Eukaryota</taxon>
        <taxon>Viridiplantae</taxon>
        <taxon>Streptophyta</taxon>
        <taxon>Embryophyta</taxon>
        <taxon>Tracheophyta</taxon>
        <taxon>Spermatophyta</taxon>
        <taxon>Magnoliopsida</taxon>
        <taxon>Liliopsida</taxon>
        <taxon>Zingiberales</taxon>
        <taxon>Zingiberaceae</taxon>
        <taxon>Zingiber</taxon>
    </lineage>
</organism>
<dbReference type="FunFam" id="2.60.40.2310:FF:000001">
    <property type="entry name" value="Subtilisin-like protease SBT1.5"/>
    <property type="match status" value="1"/>
</dbReference>
<dbReference type="SUPFAM" id="SSF52743">
    <property type="entry name" value="Subtilisin-like"/>
    <property type="match status" value="1"/>
</dbReference>
<evidence type="ECO:0000313" key="11">
    <source>
        <dbReference type="Proteomes" id="UP000734854"/>
    </source>
</evidence>
<protein>
    <recommendedName>
        <fullName evidence="12">Subtilisin-like protease SBT3.6</fullName>
    </recommendedName>
</protein>
<evidence type="ECO:0008006" key="12">
    <source>
        <dbReference type="Google" id="ProtNLM"/>
    </source>
</evidence>
<dbReference type="InterPro" id="IPR034197">
    <property type="entry name" value="Peptidases_S8_3"/>
</dbReference>
<dbReference type="Gene3D" id="2.60.40.2310">
    <property type="match status" value="1"/>
</dbReference>
<keyword evidence="11" id="KW-1185">Reference proteome</keyword>
<sequence length="728" mass="78355">MTSSSSHLILPLLLLQYLLIPDLLFASNVYIVYMGEKNQDETEAMVELHHEMLSTVLGCKEAATSSILYNYKHGFSGFAAVLTKSQAAHIANYPGVVHVVPNRILDLHTTRSWDFMHLEASFPDGIIPKSRSGDGSIIGVVDTGIWPESESFNDHDIGKIPSRWRGTCQQGEKFDASNCNRKIIGARWYIRGYEAEYGMLNTSDVVEYRSARDAVGHGTHTSSTAAGAFVSNASFMGIARGLARGGALKARLAIYKVCWASGGCSSADILAAFDDSINDGVDVLSVSLGQSPPLPAYVEDVLAIGSFHAVARGISVVCSAGNSGPFSQTVINTAPWILTVAASTIDRIFVTKITLGNNLIQAGQALFLGEHADKFYGIVYAEDIASDKADASDARGCSAGSLNSTLARGKVVICFQTREQRSPLVASDTVRRAHGVAVIFSQFLTKDISFAFDFPCIQVDFETGTNILMYIGNTRNPVIKFSPTKTALGTVTAPEVAYFSSRGPSSLSPYVLKPDLAAPGVNILASWSPASPQNTTIDDENALNIAAEGAPNKQANSFDYGGGHVNPNRAIHPGLLYDMVPSDYVHFLCSMGHNNTAVSSIVRQPTVCHDAYKSQKDLNLPSIAIPELKGKLTVSRTVTNIGPVASTYTAHVEAPPGVSVRVKPSILMFNSTISKLNFKVKFRSELKVHSGYLFGSLTWEDGVHWTLSSPVSFFQNSSIAKTTEMIVE</sequence>
<evidence type="ECO:0000259" key="9">
    <source>
        <dbReference type="Pfam" id="PF17766"/>
    </source>
</evidence>
<dbReference type="GO" id="GO:0004252">
    <property type="term" value="F:serine-type endopeptidase activity"/>
    <property type="evidence" value="ECO:0007669"/>
    <property type="project" value="InterPro"/>
</dbReference>
<dbReference type="FunFam" id="3.30.70.80:FF:000002">
    <property type="entry name" value="Subtilisin-like protease SBT5.3"/>
    <property type="match status" value="1"/>
</dbReference>
<dbReference type="InterPro" id="IPR036852">
    <property type="entry name" value="Peptidase_S8/S53_dom_sf"/>
</dbReference>
<evidence type="ECO:0000256" key="2">
    <source>
        <dbReference type="ARBA" id="ARBA00022670"/>
    </source>
</evidence>
<feature type="chain" id="PRO_5035303298" description="Subtilisin-like protease SBT3.6" evidence="6">
    <location>
        <begin position="27"/>
        <end position="728"/>
    </location>
</feature>
<reference evidence="10 11" key="1">
    <citation type="submission" date="2020-08" db="EMBL/GenBank/DDBJ databases">
        <title>Plant Genome Project.</title>
        <authorList>
            <person name="Zhang R.-G."/>
        </authorList>
    </citation>
    <scope>NUCLEOTIDE SEQUENCE [LARGE SCALE GENOMIC DNA]</scope>
    <source>
        <tissue evidence="10">Rhizome</tissue>
    </source>
</reference>
<gene>
    <name evidence="10" type="ORF">ZIOFF_059166</name>
</gene>
<evidence type="ECO:0000256" key="3">
    <source>
        <dbReference type="ARBA" id="ARBA00022729"/>
    </source>
</evidence>
<evidence type="ECO:0000256" key="6">
    <source>
        <dbReference type="SAM" id="SignalP"/>
    </source>
</evidence>
<dbReference type="InterPro" id="IPR037045">
    <property type="entry name" value="S8pro/Inhibitor_I9_sf"/>
</dbReference>
<dbReference type="AlphaFoldDB" id="A0A8J5F8Z0"/>
<keyword evidence="2" id="KW-0645">Protease</keyword>
<keyword evidence="4" id="KW-0378">Hydrolase</keyword>
<evidence type="ECO:0000259" key="8">
    <source>
        <dbReference type="Pfam" id="PF05922"/>
    </source>
</evidence>
<dbReference type="CDD" id="cd04852">
    <property type="entry name" value="Peptidases_S8_3"/>
    <property type="match status" value="1"/>
</dbReference>
<comment type="similarity">
    <text evidence="1 5">Belongs to the peptidase S8 family.</text>
</comment>
<dbReference type="Proteomes" id="UP000734854">
    <property type="component" value="Unassembled WGS sequence"/>
</dbReference>
<dbReference type="InterPro" id="IPR000209">
    <property type="entry name" value="Peptidase_S8/S53_dom"/>
</dbReference>
<dbReference type="Gene3D" id="3.40.50.200">
    <property type="entry name" value="Peptidase S8/S53 domain"/>
    <property type="match status" value="2"/>
</dbReference>
<keyword evidence="3 6" id="KW-0732">Signal</keyword>
<accession>A0A8J5F8Z0</accession>
<evidence type="ECO:0000259" key="7">
    <source>
        <dbReference type="Pfam" id="PF00082"/>
    </source>
</evidence>
<dbReference type="InterPro" id="IPR010259">
    <property type="entry name" value="S8pro/Inhibitor_I9"/>
</dbReference>
<evidence type="ECO:0000256" key="5">
    <source>
        <dbReference type="PROSITE-ProRule" id="PRU01240"/>
    </source>
</evidence>
<feature type="domain" description="Peptidase S8/S53" evidence="7">
    <location>
        <begin position="133"/>
        <end position="538"/>
    </location>
</feature>
<dbReference type="PANTHER" id="PTHR10795">
    <property type="entry name" value="PROPROTEIN CONVERTASE SUBTILISIN/KEXIN"/>
    <property type="match status" value="1"/>
</dbReference>
<comment type="caution">
    <text evidence="10">The sequence shown here is derived from an EMBL/GenBank/DDBJ whole genome shotgun (WGS) entry which is preliminary data.</text>
</comment>
<dbReference type="GO" id="GO:0006508">
    <property type="term" value="P:proteolysis"/>
    <property type="evidence" value="ECO:0007669"/>
    <property type="project" value="UniProtKB-KW"/>
</dbReference>
<name>A0A8J5F8Z0_ZINOF</name>
<dbReference type="Gene3D" id="3.50.30.30">
    <property type="match status" value="1"/>
</dbReference>
<dbReference type="InterPro" id="IPR041469">
    <property type="entry name" value="Subtilisin-like_FN3"/>
</dbReference>
<evidence type="ECO:0000256" key="4">
    <source>
        <dbReference type="ARBA" id="ARBA00022825"/>
    </source>
</evidence>
<dbReference type="Gene3D" id="3.30.70.80">
    <property type="entry name" value="Peptidase S8 propeptide/proteinase inhibitor I9"/>
    <property type="match status" value="1"/>
</dbReference>
<feature type="signal peptide" evidence="6">
    <location>
        <begin position="1"/>
        <end position="26"/>
    </location>
</feature>
<dbReference type="Pfam" id="PF00082">
    <property type="entry name" value="Peptidase_S8"/>
    <property type="match status" value="1"/>
</dbReference>
<dbReference type="CDD" id="cd02120">
    <property type="entry name" value="PA_subtilisin_like"/>
    <property type="match status" value="1"/>
</dbReference>